<dbReference type="EMBL" id="OZ021740">
    <property type="protein sequence ID" value="CAK9324130.1"/>
    <property type="molecule type" value="Genomic_DNA"/>
</dbReference>
<organism evidence="2 3">
    <name type="scientific">Citrullus colocynthis</name>
    <name type="common">colocynth</name>
    <dbReference type="NCBI Taxonomy" id="252529"/>
    <lineage>
        <taxon>Eukaryota</taxon>
        <taxon>Viridiplantae</taxon>
        <taxon>Streptophyta</taxon>
        <taxon>Embryophyta</taxon>
        <taxon>Tracheophyta</taxon>
        <taxon>Spermatophyta</taxon>
        <taxon>Magnoliopsida</taxon>
        <taxon>eudicotyledons</taxon>
        <taxon>Gunneridae</taxon>
        <taxon>Pentapetalae</taxon>
        <taxon>rosids</taxon>
        <taxon>fabids</taxon>
        <taxon>Cucurbitales</taxon>
        <taxon>Cucurbitaceae</taxon>
        <taxon>Benincaseae</taxon>
        <taxon>Citrullus</taxon>
    </lineage>
</organism>
<evidence type="ECO:0000256" key="1">
    <source>
        <dbReference type="SAM" id="MobiDB-lite"/>
    </source>
</evidence>
<reference evidence="2 3" key="1">
    <citation type="submission" date="2024-03" db="EMBL/GenBank/DDBJ databases">
        <authorList>
            <person name="Gkanogiannis A."/>
            <person name="Becerra Lopez-Lavalle L."/>
        </authorList>
    </citation>
    <scope>NUCLEOTIDE SEQUENCE [LARGE SCALE GENOMIC DNA]</scope>
</reference>
<dbReference type="PANTHER" id="PTHR47584">
    <property type="match status" value="1"/>
</dbReference>
<protein>
    <submittedName>
        <fullName evidence="2">Uncharacterized protein</fullName>
    </submittedName>
</protein>
<evidence type="ECO:0000313" key="2">
    <source>
        <dbReference type="EMBL" id="CAK9324130.1"/>
    </source>
</evidence>
<keyword evidence="3" id="KW-1185">Reference proteome</keyword>
<feature type="compositionally biased region" description="Basic and acidic residues" evidence="1">
    <location>
        <begin position="89"/>
        <end position="98"/>
    </location>
</feature>
<accession>A0ABP0YX24</accession>
<evidence type="ECO:0000313" key="3">
    <source>
        <dbReference type="Proteomes" id="UP001642487"/>
    </source>
</evidence>
<dbReference type="Proteomes" id="UP001642487">
    <property type="component" value="Chromosome 6"/>
</dbReference>
<gene>
    <name evidence="2" type="ORF">CITCOLO1_LOCUS16355</name>
</gene>
<feature type="region of interest" description="Disordered" evidence="1">
    <location>
        <begin position="60"/>
        <end position="98"/>
    </location>
</feature>
<sequence>MTGNGWDPLLGTITLEEEQWNDLLKVNKRAKKFFLKKNGCPHHAKLMRIFGDTTTTGVSACPSTKFPTDTKDKNDVGSNTNFVGEENDNEKSGKQVRRKRDEFGSFLSSFIDVYAENAKRKNDILDKRIHSSTAGQS</sequence>
<name>A0ABP0YX24_9ROSI</name>
<proteinExistence type="predicted"/>
<dbReference type="InterPro" id="IPR045026">
    <property type="entry name" value="LIMYB"/>
</dbReference>
<dbReference type="PANTHER" id="PTHR47584:SF14">
    <property type="entry name" value="L10-INTERACTING MYB DOMAIN-CONTAINING PROTEIN-LIKE"/>
    <property type="match status" value="1"/>
</dbReference>